<sequence>MKTPPVCKSSRSQQNQQLHHTSVVSWNQNSFPLQPTDRRTMSSRGNRHTLTIRHVQQEDFGNYSCVADNSLGRSKKYMEVSGRPGPADFLSPPWSRSTDSFNLTWKVESYPPLQEVRLLYRKLMMNETFQQPGRWHDVILTPAPRPPSEPLTHVMAFTLRGLQHSSVDGLIEKFYPATSNKPGRWVSPSAAAQLGRHNADSKRQCCTSCRPSPTPSQATKQATANDNQLTSAASTACFAVSNWIVKSTTKVRTFTVDDGDAEESRGASKVHEPFFLFNDLEMQAVAAAGRFEKHQGKCKEECKEDLREWHYSNS</sequence>
<dbReference type="AlphaFoldDB" id="A0A182QB42"/>
<proteinExistence type="predicted"/>
<organism evidence="4 5">
    <name type="scientific">Anopheles farauti</name>
    <dbReference type="NCBI Taxonomy" id="69004"/>
    <lineage>
        <taxon>Eukaryota</taxon>
        <taxon>Metazoa</taxon>
        <taxon>Ecdysozoa</taxon>
        <taxon>Arthropoda</taxon>
        <taxon>Hexapoda</taxon>
        <taxon>Insecta</taxon>
        <taxon>Pterygota</taxon>
        <taxon>Neoptera</taxon>
        <taxon>Endopterygota</taxon>
        <taxon>Diptera</taxon>
        <taxon>Nematocera</taxon>
        <taxon>Culicoidea</taxon>
        <taxon>Culicidae</taxon>
        <taxon>Anophelinae</taxon>
        <taxon>Anopheles</taxon>
    </lineage>
</organism>
<feature type="region of interest" description="Disordered" evidence="2">
    <location>
        <begin position="202"/>
        <end position="225"/>
    </location>
</feature>
<evidence type="ECO:0000256" key="2">
    <source>
        <dbReference type="SAM" id="MobiDB-lite"/>
    </source>
</evidence>
<protein>
    <recommendedName>
        <fullName evidence="3">Ig-like domain-containing protein</fullName>
    </recommendedName>
</protein>
<dbReference type="GO" id="GO:0005886">
    <property type="term" value="C:plasma membrane"/>
    <property type="evidence" value="ECO:0007669"/>
    <property type="project" value="TreeGrafter"/>
</dbReference>
<dbReference type="GO" id="GO:0043025">
    <property type="term" value="C:neuronal cell body"/>
    <property type="evidence" value="ECO:0007669"/>
    <property type="project" value="TreeGrafter"/>
</dbReference>
<dbReference type="Proteomes" id="UP000075886">
    <property type="component" value="Unassembled WGS sequence"/>
</dbReference>
<dbReference type="InterPro" id="IPR013098">
    <property type="entry name" value="Ig_I-set"/>
</dbReference>
<reference evidence="4" key="2">
    <citation type="submission" date="2020-05" db="UniProtKB">
        <authorList>
            <consortium name="EnsemblMetazoa"/>
        </authorList>
    </citation>
    <scope>IDENTIFICATION</scope>
    <source>
        <strain evidence="4">FAR1</strain>
    </source>
</reference>
<dbReference type="GO" id="GO:0007156">
    <property type="term" value="P:homophilic cell adhesion via plasma membrane adhesion molecules"/>
    <property type="evidence" value="ECO:0007669"/>
    <property type="project" value="TreeGrafter"/>
</dbReference>
<dbReference type="SUPFAM" id="SSF48726">
    <property type="entry name" value="Immunoglobulin"/>
    <property type="match status" value="1"/>
</dbReference>
<dbReference type="GO" id="GO:0008046">
    <property type="term" value="F:axon guidance receptor activity"/>
    <property type="evidence" value="ECO:0007669"/>
    <property type="project" value="TreeGrafter"/>
</dbReference>
<evidence type="ECO:0000256" key="1">
    <source>
        <dbReference type="ARBA" id="ARBA00023319"/>
    </source>
</evidence>
<dbReference type="EMBL" id="AXCN02001616">
    <property type="status" value="NOT_ANNOTATED_CDS"/>
    <property type="molecule type" value="Genomic_DNA"/>
</dbReference>
<dbReference type="EMBL" id="AXCN02001617">
    <property type="status" value="NOT_ANNOTATED_CDS"/>
    <property type="molecule type" value="Genomic_DNA"/>
</dbReference>
<dbReference type="EnsemblMetazoa" id="AFAF006642-RA">
    <property type="protein sequence ID" value="AFAF006642-PA"/>
    <property type="gene ID" value="AFAF006642"/>
</dbReference>
<dbReference type="STRING" id="69004.A0A182QB42"/>
<dbReference type="InterPro" id="IPR050958">
    <property type="entry name" value="Cell_Adh-Cytoskel_Orgn"/>
</dbReference>
<dbReference type="Gene3D" id="2.60.40.10">
    <property type="entry name" value="Immunoglobulins"/>
    <property type="match status" value="1"/>
</dbReference>
<keyword evidence="1" id="KW-0393">Immunoglobulin domain</keyword>
<dbReference type="InterPro" id="IPR007110">
    <property type="entry name" value="Ig-like_dom"/>
</dbReference>
<dbReference type="GO" id="GO:0030424">
    <property type="term" value="C:axon"/>
    <property type="evidence" value="ECO:0007669"/>
    <property type="project" value="TreeGrafter"/>
</dbReference>
<dbReference type="InterPro" id="IPR013783">
    <property type="entry name" value="Ig-like_fold"/>
</dbReference>
<evidence type="ECO:0000313" key="4">
    <source>
        <dbReference type="EnsemblMetazoa" id="AFAF006642-PA"/>
    </source>
</evidence>
<dbReference type="PANTHER" id="PTHR45080">
    <property type="entry name" value="CONTACTIN 5"/>
    <property type="match status" value="1"/>
</dbReference>
<name>A0A182QB42_9DIPT</name>
<dbReference type="VEuPathDB" id="VectorBase:AFAF006642"/>
<accession>A0A182QB42</accession>
<reference evidence="5" key="1">
    <citation type="submission" date="2014-01" db="EMBL/GenBank/DDBJ databases">
        <title>The Genome Sequence of Anopheles farauti FAR1 (V2).</title>
        <authorList>
            <consortium name="The Broad Institute Genomics Platform"/>
            <person name="Neafsey D.E."/>
            <person name="Besansky N."/>
            <person name="Howell P."/>
            <person name="Walton C."/>
            <person name="Young S.K."/>
            <person name="Zeng Q."/>
            <person name="Gargeya S."/>
            <person name="Fitzgerald M."/>
            <person name="Haas B."/>
            <person name="Abouelleil A."/>
            <person name="Allen A.W."/>
            <person name="Alvarado L."/>
            <person name="Arachchi H.M."/>
            <person name="Berlin A.M."/>
            <person name="Chapman S.B."/>
            <person name="Gainer-Dewar J."/>
            <person name="Goldberg J."/>
            <person name="Griggs A."/>
            <person name="Gujja S."/>
            <person name="Hansen M."/>
            <person name="Howarth C."/>
            <person name="Imamovic A."/>
            <person name="Ireland A."/>
            <person name="Larimer J."/>
            <person name="McCowan C."/>
            <person name="Murphy C."/>
            <person name="Pearson M."/>
            <person name="Poon T.W."/>
            <person name="Priest M."/>
            <person name="Roberts A."/>
            <person name="Saif S."/>
            <person name="Shea T."/>
            <person name="Sisk P."/>
            <person name="Sykes S."/>
            <person name="Wortman J."/>
            <person name="Nusbaum C."/>
            <person name="Birren B."/>
        </authorList>
    </citation>
    <scope>NUCLEOTIDE SEQUENCE [LARGE SCALE GENOMIC DNA]</scope>
    <source>
        <strain evidence="5">FAR1</strain>
    </source>
</reference>
<keyword evidence="5" id="KW-1185">Reference proteome</keyword>
<dbReference type="Pfam" id="PF07679">
    <property type="entry name" value="I-set"/>
    <property type="match status" value="1"/>
</dbReference>
<evidence type="ECO:0000259" key="3">
    <source>
        <dbReference type="PROSITE" id="PS50835"/>
    </source>
</evidence>
<feature type="domain" description="Ig-like" evidence="3">
    <location>
        <begin position="1"/>
        <end position="81"/>
    </location>
</feature>
<evidence type="ECO:0000313" key="5">
    <source>
        <dbReference type="Proteomes" id="UP000075886"/>
    </source>
</evidence>
<dbReference type="InterPro" id="IPR036179">
    <property type="entry name" value="Ig-like_dom_sf"/>
</dbReference>
<feature type="compositionally biased region" description="Polar residues" evidence="2">
    <location>
        <begin position="209"/>
        <end position="225"/>
    </location>
</feature>
<dbReference type="GO" id="GO:0050808">
    <property type="term" value="P:synapse organization"/>
    <property type="evidence" value="ECO:0007669"/>
    <property type="project" value="TreeGrafter"/>
</dbReference>
<dbReference type="CDD" id="cd00096">
    <property type="entry name" value="Ig"/>
    <property type="match status" value="1"/>
</dbReference>
<dbReference type="PANTHER" id="PTHR45080:SF38">
    <property type="entry name" value="FI23916P1-RELATED"/>
    <property type="match status" value="1"/>
</dbReference>
<dbReference type="PROSITE" id="PS50835">
    <property type="entry name" value="IG_LIKE"/>
    <property type="match status" value="1"/>
</dbReference>